<sequence length="761" mass="85673">MHTQRIRLSSASAEEVIEVRSTANGDHYCHVRDIQHALEFDTLATYKVDGVSIEYLVDSDGSPGTTRLKHFPEKVIEVTLCEPAESDISEVSRVRPFTASCHSVSTARGIQDAVMVENVEVAENPSIFNPEEQHIAVQNYAQQEEPHRIVQEHDKDSRLPRAAEDATNMITHGPSMDIAIKFLEGKLDIKNTLDVDTVGHNVSNRFHSLSGADLQHLESFLRTKDHDVFGNLSKVITPDGRIKWVCMHHSNEGHLPVAKQDFLQLVTTTNSGFFQQNLRHLTLSLKDPKLATIIIGDLPSFPLMIELSLELNWNFNAAGLDWIVKRLNASSVVHLNLDLKDKAIFKPPKTRLLSMRKYQPLQQLYQNPRLQSFRLSGASRFGIRTSRLTDIPDSNLRTLHFRIRFDCKEDQEVLQSIIQKCPHLVDLQLGGVYQSEIHDTLAEAIGGLKKLEVLHLYGMEKSRSGGVIYNVLRRIQESGCALRELVLVNSMMDAIETMKLIKSCERTLEVLVLDLSVFQPLKLTSILPDFSGPALDDYQLLRNLTSLHFHVADELQSARRLSKTLETLSLTHLGLSQQNPQGIKNSLEGKSLLHHVNYGSLRSLFLSGFSGSCLDPLWESVKESEFSASAHRPLESLSLEFLSNCPDLANKLNRLALKSLWVIAEVGELGCEVNQLALDLDLSTLSNVALFRTKRSMYWYGSPLTERTLSKLDVGKYYEGLEKYIALGMDQDLTLRVGEMIGYKNKLDLSILSVLTYRVQH</sequence>
<dbReference type="SUPFAM" id="SSF52047">
    <property type="entry name" value="RNI-like"/>
    <property type="match status" value="1"/>
</dbReference>
<feature type="non-terminal residue" evidence="1">
    <location>
        <position position="1"/>
    </location>
</feature>
<accession>A0A9P8D1E8</accession>
<comment type="caution">
    <text evidence="1">The sequence shown here is derived from an EMBL/GenBank/DDBJ whole genome shotgun (WGS) entry which is preliminary data.</text>
</comment>
<dbReference type="Gene3D" id="3.80.10.10">
    <property type="entry name" value="Ribonuclease Inhibitor"/>
    <property type="match status" value="1"/>
</dbReference>
<protein>
    <submittedName>
        <fullName evidence="1">Uncharacterized protein</fullName>
    </submittedName>
</protein>
<evidence type="ECO:0000313" key="2">
    <source>
        <dbReference type="Proteomes" id="UP000717515"/>
    </source>
</evidence>
<dbReference type="EMBL" id="JAIFTL010000108">
    <property type="protein sequence ID" value="KAG9323290.1"/>
    <property type="molecule type" value="Genomic_DNA"/>
</dbReference>
<reference evidence="1" key="1">
    <citation type="submission" date="2021-07" db="EMBL/GenBank/DDBJ databases">
        <title>Draft genome of Mortierella alpina, strain LL118, isolated from an aspen leaf litter sample.</title>
        <authorList>
            <person name="Yang S."/>
            <person name="Vinatzer B.A."/>
        </authorList>
    </citation>
    <scope>NUCLEOTIDE SEQUENCE</scope>
    <source>
        <strain evidence="1">LL118</strain>
    </source>
</reference>
<evidence type="ECO:0000313" key="1">
    <source>
        <dbReference type="EMBL" id="KAG9323290.1"/>
    </source>
</evidence>
<dbReference type="InterPro" id="IPR032675">
    <property type="entry name" value="LRR_dom_sf"/>
</dbReference>
<gene>
    <name evidence="1" type="ORF">KVV02_006313</name>
</gene>
<dbReference type="Proteomes" id="UP000717515">
    <property type="component" value="Unassembled WGS sequence"/>
</dbReference>
<name>A0A9P8D1E8_MORAP</name>
<organism evidence="1 2">
    <name type="scientific">Mortierella alpina</name>
    <name type="common">Oleaginous fungus</name>
    <name type="synonym">Mortierella renispora</name>
    <dbReference type="NCBI Taxonomy" id="64518"/>
    <lineage>
        <taxon>Eukaryota</taxon>
        <taxon>Fungi</taxon>
        <taxon>Fungi incertae sedis</taxon>
        <taxon>Mucoromycota</taxon>
        <taxon>Mortierellomycotina</taxon>
        <taxon>Mortierellomycetes</taxon>
        <taxon>Mortierellales</taxon>
        <taxon>Mortierellaceae</taxon>
        <taxon>Mortierella</taxon>
    </lineage>
</organism>
<dbReference type="AlphaFoldDB" id="A0A9P8D1E8"/>
<proteinExistence type="predicted"/>